<organism evidence="2 3">
    <name type="scientific">Gonapodya prolifera (strain JEL478)</name>
    <name type="common">Monoblepharis prolifera</name>
    <dbReference type="NCBI Taxonomy" id="1344416"/>
    <lineage>
        <taxon>Eukaryota</taxon>
        <taxon>Fungi</taxon>
        <taxon>Fungi incertae sedis</taxon>
        <taxon>Chytridiomycota</taxon>
        <taxon>Chytridiomycota incertae sedis</taxon>
        <taxon>Monoblepharidomycetes</taxon>
        <taxon>Monoblepharidales</taxon>
        <taxon>Gonapodyaceae</taxon>
        <taxon>Gonapodya</taxon>
    </lineage>
</organism>
<keyword evidence="3" id="KW-1185">Reference proteome</keyword>
<dbReference type="OrthoDB" id="10668134at2759"/>
<dbReference type="Proteomes" id="UP000070544">
    <property type="component" value="Unassembled WGS sequence"/>
</dbReference>
<evidence type="ECO:0000313" key="2">
    <source>
        <dbReference type="EMBL" id="KXS12225.1"/>
    </source>
</evidence>
<protein>
    <submittedName>
        <fullName evidence="2">Uncharacterized protein</fullName>
    </submittedName>
</protein>
<feature type="region of interest" description="Disordered" evidence="1">
    <location>
        <begin position="1"/>
        <end position="471"/>
    </location>
</feature>
<feature type="compositionally biased region" description="Acidic residues" evidence="1">
    <location>
        <begin position="37"/>
        <end position="46"/>
    </location>
</feature>
<dbReference type="EMBL" id="KQ965790">
    <property type="protein sequence ID" value="KXS12225.1"/>
    <property type="molecule type" value="Genomic_DNA"/>
</dbReference>
<feature type="compositionally biased region" description="Acidic residues" evidence="1">
    <location>
        <begin position="168"/>
        <end position="195"/>
    </location>
</feature>
<proteinExistence type="predicted"/>
<feature type="compositionally biased region" description="Acidic residues" evidence="1">
    <location>
        <begin position="462"/>
        <end position="471"/>
    </location>
</feature>
<feature type="compositionally biased region" description="Basic residues" evidence="1">
    <location>
        <begin position="7"/>
        <end position="17"/>
    </location>
</feature>
<accession>A0A139A6Z6</accession>
<sequence length="471" mass="51592">MADPPRQRRRLLSRRQRASQSSSRLDEEGDTGTANEEAPDDAEVDENGNLSGFVVSSSDGESEESPAADIVTSSDEDNENNNADTKSDDFGSDVVRSDFKPHHSSPSSAGGLTFYPDEEFTRRTKNKSGTYRKWEKSPRGAWKYANRKDLAPHFRSGKTRGLVKEDVASDDEDDDVDMDDFVVADEEVEYEDIGEEERQTKTKKRKRSDPDLHSPIDHSGGSNQTSLLKRSMRSETQSSNVHSDDLDGFVVSDGDVEYESREIARGKRRHEDRRYRGSGMGMSEEASLVAESPKKRVRLRNLNGRSATTSELDEQSDGNALDAEDAEIGNQPAQTGRRRLVPLSQTAGSALSGSSSSPTWRSGGMGPTPPMSAVEVSPHGSDQGGQGGLLRVTSASQESDHALTPPRSAISEAAGRGGARGSRWRERIAREFGHDENENRSDDELQEGTLKPVRLGKRVLEGDTDEDEFAG</sequence>
<name>A0A139A6Z6_GONPJ</name>
<feature type="compositionally biased region" description="Low complexity" evidence="1">
    <location>
        <begin position="343"/>
        <end position="362"/>
    </location>
</feature>
<feature type="compositionally biased region" description="Basic and acidic residues" evidence="1">
    <location>
        <begin position="423"/>
        <end position="443"/>
    </location>
</feature>
<feature type="compositionally biased region" description="Acidic residues" evidence="1">
    <location>
        <begin position="311"/>
        <end position="327"/>
    </location>
</feature>
<gene>
    <name evidence="2" type="ORF">M427DRAFT_157487</name>
</gene>
<feature type="compositionally biased region" description="Polar residues" evidence="1">
    <location>
        <begin position="220"/>
        <end position="241"/>
    </location>
</feature>
<evidence type="ECO:0000313" key="3">
    <source>
        <dbReference type="Proteomes" id="UP000070544"/>
    </source>
</evidence>
<evidence type="ECO:0000256" key="1">
    <source>
        <dbReference type="SAM" id="MobiDB-lite"/>
    </source>
</evidence>
<feature type="compositionally biased region" description="Basic and acidic residues" evidence="1">
    <location>
        <begin position="85"/>
        <end position="101"/>
    </location>
</feature>
<reference evidence="2 3" key="1">
    <citation type="journal article" date="2015" name="Genome Biol. Evol.">
        <title>Phylogenomic analyses indicate that early fungi evolved digesting cell walls of algal ancestors of land plants.</title>
        <authorList>
            <person name="Chang Y."/>
            <person name="Wang S."/>
            <person name="Sekimoto S."/>
            <person name="Aerts A.L."/>
            <person name="Choi C."/>
            <person name="Clum A."/>
            <person name="LaButti K.M."/>
            <person name="Lindquist E.A."/>
            <person name="Yee Ngan C."/>
            <person name="Ohm R.A."/>
            <person name="Salamov A.A."/>
            <person name="Grigoriev I.V."/>
            <person name="Spatafora J.W."/>
            <person name="Berbee M.L."/>
        </authorList>
    </citation>
    <scope>NUCLEOTIDE SEQUENCE [LARGE SCALE GENOMIC DNA]</scope>
    <source>
        <strain evidence="2 3">JEL478</strain>
    </source>
</reference>
<dbReference type="AlphaFoldDB" id="A0A139A6Z6"/>